<dbReference type="InterPro" id="IPR012932">
    <property type="entry name" value="VKOR"/>
</dbReference>
<comment type="similarity">
    <text evidence="2">Belongs to the VKOR family.</text>
</comment>
<keyword evidence="5" id="KW-0874">Quinone</keyword>
<feature type="domain" description="Vitamin K epoxide reductase" evidence="13">
    <location>
        <begin position="5"/>
        <end position="112"/>
    </location>
</feature>
<dbReference type="EMBL" id="JH173268">
    <property type="protein sequence ID" value="EHB16286.1"/>
    <property type="molecule type" value="Genomic_DNA"/>
</dbReference>
<sequence>MGSTWRNPGWVRLGLCVAGLMLSFYALHVKVARARDPDYPALSDVGTAICCPPGSLRGRWASVLLVLSSLVSLAGSIYLAWILFFVLYDFCVVRIITYAVNVGLMWLSFREFWEPQGKAKQH</sequence>
<dbReference type="SMR" id="G5C425"/>
<keyword evidence="6" id="KW-0256">Endoplasmic reticulum</keyword>
<evidence type="ECO:0000313" key="14">
    <source>
        <dbReference type="EMBL" id="EHB16286.1"/>
    </source>
</evidence>
<organism evidence="14 15">
    <name type="scientific">Heterocephalus glaber</name>
    <name type="common">Naked mole rat</name>
    <dbReference type="NCBI Taxonomy" id="10181"/>
    <lineage>
        <taxon>Eukaryota</taxon>
        <taxon>Metazoa</taxon>
        <taxon>Chordata</taxon>
        <taxon>Craniata</taxon>
        <taxon>Vertebrata</taxon>
        <taxon>Euteleostomi</taxon>
        <taxon>Mammalia</taxon>
        <taxon>Eutheria</taxon>
        <taxon>Euarchontoglires</taxon>
        <taxon>Glires</taxon>
        <taxon>Rodentia</taxon>
        <taxon>Hystricomorpha</taxon>
        <taxon>Bathyergidae</taxon>
        <taxon>Heterocephalus</taxon>
    </lineage>
</organism>
<dbReference type="STRING" id="10181.G5C425"/>
<dbReference type="GO" id="GO:0047057">
    <property type="term" value="F:vitamin-K-epoxide reductase (warfarin-sensitive) activity"/>
    <property type="evidence" value="ECO:0007669"/>
    <property type="project" value="UniProtKB-EC"/>
</dbReference>
<evidence type="ECO:0000256" key="3">
    <source>
        <dbReference type="ARBA" id="ARBA00012278"/>
    </source>
</evidence>
<feature type="transmembrane region" description="Helical" evidence="12">
    <location>
        <begin position="63"/>
        <end position="86"/>
    </location>
</feature>
<dbReference type="AlphaFoldDB" id="G5C425"/>
<evidence type="ECO:0000256" key="2">
    <source>
        <dbReference type="ARBA" id="ARBA00006214"/>
    </source>
</evidence>
<dbReference type="InParanoid" id="G5C425"/>
<evidence type="ECO:0000259" key="13">
    <source>
        <dbReference type="SMART" id="SM00756"/>
    </source>
</evidence>
<name>G5C425_HETGA</name>
<dbReference type="GO" id="GO:0005789">
    <property type="term" value="C:endoplasmic reticulum membrane"/>
    <property type="evidence" value="ECO:0007669"/>
    <property type="project" value="UniProtKB-SubCell"/>
</dbReference>
<keyword evidence="8" id="KW-0560">Oxidoreductase</keyword>
<evidence type="ECO:0000256" key="4">
    <source>
        <dbReference type="ARBA" id="ARBA00022692"/>
    </source>
</evidence>
<dbReference type="SMART" id="SM00756">
    <property type="entry name" value="VKc"/>
    <property type="match status" value="1"/>
</dbReference>
<dbReference type="InterPro" id="IPR038354">
    <property type="entry name" value="VKOR_sf"/>
</dbReference>
<protein>
    <recommendedName>
        <fullName evidence="3">vitamin-K-epoxide reductase (warfarin-sensitive)</fullName>
        <ecNumber evidence="3">1.17.4.4</ecNumber>
    </recommendedName>
</protein>
<dbReference type="EC" id="1.17.4.4" evidence="3"/>
<proteinExistence type="inferred from homology"/>
<keyword evidence="7 12" id="KW-1133">Transmembrane helix</keyword>
<evidence type="ECO:0000256" key="12">
    <source>
        <dbReference type="SAM" id="Phobius"/>
    </source>
</evidence>
<keyword evidence="11" id="KW-0676">Redox-active center</keyword>
<reference evidence="14 15" key="1">
    <citation type="journal article" date="2011" name="Nature">
        <title>Genome sequencing reveals insights into physiology and longevity of the naked mole rat.</title>
        <authorList>
            <person name="Kim E.B."/>
            <person name="Fang X."/>
            <person name="Fushan A.A."/>
            <person name="Huang Z."/>
            <person name="Lobanov A.V."/>
            <person name="Han L."/>
            <person name="Marino S.M."/>
            <person name="Sun X."/>
            <person name="Turanov A.A."/>
            <person name="Yang P."/>
            <person name="Yim S.H."/>
            <person name="Zhao X."/>
            <person name="Kasaikina M.V."/>
            <person name="Stoletzki N."/>
            <person name="Peng C."/>
            <person name="Polak P."/>
            <person name="Xiong Z."/>
            <person name="Kiezun A."/>
            <person name="Zhu Y."/>
            <person name="Chen Y."/>
            <person name="Kryukov G.V."/>
            <person name="Zhang Q."/>
            <person name="Peshkin L."/>
            <person name="Yang L."/>
            <person name="Bronson R.T."/>
            <person name="Buffenstein R."/>
            <person name="Wang B."/>
            <person name="Han C."/>
            <person name="Li Q."/>
            <person name="Chen L."/>
            <person name="Zhao W."/>
            <person name="Sunyaev S.R."/>
            <person name="Park T.J."/>
            <person name="Zhang G."/>
            <person name="Wang J."/>
            <person name="Gladyshev V.N."/>
        </authorList>
    </citation>
    <scope>NUCLEOTIDE SEQUENCE [LARGE SCALE GENOMIC DNA]</scope>
</reference>
<dbReference type="Gene3D" id="1.20.1440.130">
    <property type="entry name" value="VKOR domain"/>
    <property type="match status" value="1"/>
</dbReference>
<dbReference type="GO" id="GO:0048038">
    <property type="term" value="F:quinone binding"/>
    <property type="evidence" value="ECO:0007669"/>
    <property type="project" value="UniProtKB-KW"/>
</dbReference>
<dbReference type="PANTHER" id="PTHR14519:SF8">
    <property type="entry name" value="VITAMIN K EPOXIDE REDUCTASE COMPLEX SUBUNIT 1"/>
    <property type="match status" value="1"/>
</dbReference>
<dbReference type="GO" id="GO:0007596">
    <property type="term" value="P:blood coagulation"/>
    <property type="evidence" value="ECO:0007669"/>
    <property type="project" value="TreeGrafter"/>
</dbReference>
<dbReference type="InterPro" id="IPR042406">
    <property type="entry name" value="VKORC1/VKORC1L1"/>
</dbReference>
<evidence type="ECO:0000256" key="10">
    <source>
        <dbReference type="ARBA" id="ARBA00023157"/>
    </source>
</evidence>
<evidence type="ECO:0000313" key="15">
    <source>
        <dbReference type="Proteomes" id="UP000006813"/>
    </source>
</evidence>
<gene>
    <name evidence="14" type="ORF">GW7_02968</name>
</gene>
<dbReference type="Proteomes" id="UP000006813">
    <property type="component" value="Unassembled WGS sequence"/>
</dbReference>
<keyword evidence="9 12" id="KW-0472">Membrane</keyword>
<comment type="subcellular location">
    <subcellularLocation>
        <location evidence="1">Endoplasmic reticulum membrane</location>
        <topology evidence="1">Multi-pass membrane protein</topology>
    </subcellularLocation>
</comment>
<keyword evidence="4 12" id="KW-0812">Transmembrane</keyword>
<feature type="transmembrane region" description="Helical" evidence="12">
    <location>
        <begin position="92"/>
        <end position="109"/>
    </location>
</feature>
<evidence type="ECO:0000256" key="5">
    <source>
        <dbReference type="ARBA" id="ARBA00022719"/>
    </source>
</evidence>
<evidence type="ECO:0000256" key="9">
    <source>
        <dbReference type="ARBA" id="ARBA00023136"/>
    </source>
</evidence>
<dbReference type="PANTHER" id="PTHR14519">
    <property type="entry name" value="VITAMIN K EPOXIDE REDUCTASE COMPLEX, SUBUNIT 1"/>
    <property type="match status" value="1"/>
</dbReference>
<accession>G5C425</accession>
<keyword evidence="10" id="KW-1015">Disulfide bond</keyword>
<evidence type="ECO:0000256" key="11">
    <source>
        <dbReference type="ARBA" id="ARBA00023284"/>
    </source>
</evidence>
<dbReference type="GO" id="GO:0042373">
    <property type="term" value="P:vitamin K metabolic process"/>
    <property type="evidence" value="ECO:0007669"/>
    <property type="project" value="InterPro"/>
</dbReference>
<evidence type="ECO:0000256" key="6">
    <source>
        <dbReference type="ARBA" id="ARBA00022824"/>
    </source>
</evidence>
<evidence type="ECO:0000256" key="7">
    <source>
        <dbReference type="ARBA" id="ARBA00022989"/>
    </source>
</evidence>
<evidence type="ECO:0000256" key="1">
    <source>
        <dbReference type="ARBA" id="ARBA00004477"/>
    </source>
</evidence>
<evidence type="ECO:0000256" key="8">
    <source>
        <dbReference type="ARBA" id="ARBA00023002"/>
    </source>
</evidence>
<feature type="transmembrane region" description="Helical" evidence="12">
    <location>
        <begin position="12"/>
        <end position="29"/>
    </location>
</feature>